<gene>
    <name evidence="2" type="ORF">THAOC_20804</name>
</gene>
<dbReference type="AlphaFoldDB" id="K0RYZ0"/>
<accession>K0RYZ0</accession>
<evidence type="ECO:0000313" key="3">
    <source>
        <dbReference type="Proteomes" id="UP000266841"/>
    </source>
</evidence>
<keyword evidence="3" id="KW-1185">Reference proteome</keyword>
<name>K0RYZ0_THAOC</name>
<evidence type="ECO:0000313" key="2">
    <source>
        <dbReference type="EMBL" id="EJK59028.1"/>
    </source>
</evidence>
<dbReference type="Proteomes" id="UP000266841">
    <property type="component" value="Unassembled WGS sequence"/>
</dbReference>
<comment type="caution">
    <text evidence="2">The sequence shown here is derived from an EMBL/GenBank/DDBJ whole genome shotgun (WGS) entry which is preliminary data.</text>
</comment>
<sequence>MDQAVVLADDAAPPHEDAEAEADPAPESAVRLWADVSETLASKST</sequence>
<reference evidence="2 3" key="1">
    <citation type="journal article" date="2012" name="Genome Biol.">
        <title>Genome and low-iron response of an oceanic diatom adapted to chronic iron limitation.</title>
        <authorList>
            <person name="Lommer M."/>
            <person name="Specht M."/>
            <person name="Roy A.S."/>
            <person name="Kraemer L."/>
            <person name="Andreson R."/>
            <person name="Gutowska M.A."/>
            <person name="Wolf J."/>
            <person name="Bergner S.V."/>
            <person name="Schilhabel M.B."/>
            <person name="Klostermeier U.C."/>
            <person name="Beiko R.G."/>
            <person name="Rosenstiel P."/>
            <person name="Hippler M."/>
            <person name="Laroche J."/>
        </authorList>
    </citation>
    <scope>NUCLEOTIDE SEQUENCE [LARGE SCALE GENOMIC DNA]</scope>
    <source>
        <strain evidence="2 3">CCMP1005</strain>
    </source>
</reference>
<proteinExistence type="predicted"/>
<dbReference type="EMBL" id="AGNL01023801">
    <property type="protein sequence ID" value="EJK59028.1"/>
    <property type="molecule type" value="Genomic_DNA"/>
</dbReference>
<organism evidence="2 3">
    <name type="scientific">Thalassiosira oceanica</name>
    <name type="common">Marine diatom</name>
    <dbReference type="NCBI Taxonomy" id="159749"/>
    <lineage>
        <taxon>Eukaryota</taxon>
        <taxon>Sar</taxon>
        <taxon>Stramenopiles</taxon>
        <taxon>Ochrophyta</taxon>
        <taxon>Bacillariophyta</taxon>
        <taxon>Coscinodiscophyceae</taxon>
        <taxon>Thalassiosirophycidae</taxon>
        <taxon>Thalassiosirales</taxon>
        <taxon>Thalassiosiraceae</taxon>
        <taxon>Thalassiosira</taxon>
    </lineage>
</organism>
<evidence type="ECO:0000256" key="1">
    <source>
        <dbReference type="SAM" id="MobiDB-lite"/>
    </source>
</evidence>
<feature type="non-terminal residue" evidence="2">
    <location>
        <position position="45"/>
    </location>
</feature>
<protein>
    <submittedName>
        <fullName evidence="2">Uncharacterized protein</fullName>
    </submittedName>
</protein>
<feature type="region of interest" description="Disordered" evidence="1">
    <location>
        <begin position="1"/>
        <end position="27"/>
    </location>
</feature>